<evidence type="ECO:0000313" key="3">
    <source>
        <dbReference type="Proteomes" id="UP000230390"/>
    </source>
</evidence>
<reference evidence="2 3" key="1">
    <citation type="submission" date="2017-10" db="EMBL/GenBank/DDBJ databases">
        <title>Massilia psychrophilum sp. nov., a novel purple-pigmented bacterium isolated from Tianshan glacier, Xinjiang Municipality, China.</title>
        <authorList>
            <person name="Wang H."/>
        </authorList>
    </citation>
    <scope>NUCLEOTIDE SEQUENCE [LARGE SCALE GENOMIC DNA]</scope>
    <source>
        <strain evidence="2 3">JCM 30074</strain>
    </source>
</reference>
<keyword evidence="3" id="KW-1185">Reference proteome</keyword>
<dbReference type="InterPro" id="IPR008727">
    <property type="entry name" value="PAAR_motif"/>
</dbReference>
<organism evidence="2 3">
    <name type="scientific">Massilia eurypsychrophila</name>
    <dbReference type="NCBI Taxonomy" id="1485217"/>
    <lineage>
        <taxon>Bacteria</taxon>
        <taxon>Pseudomonadati</taxon>
        <taxon>Pseudomonadota</taxon>
        <taxon>Betaproteobacteria</taxon>
        <taxon>Burkholderiales</taxon>
        <taxon>Oxalobacteraceae</taxon>
        <taxon>Telluria group</taxon>
        <taxon>Massilia</taxon>
    </lineage>
</organism>
<dbReference type="EMBL" id="PDOC01000001">
    <property type="protein sequence ID" value="PIL47094.1"/>
    <property type="molecule type" value="Genomic_DNA"/>
</dbReference>
<evidence type="ECO:0000313" key="2">
    <source>
        <dbReference type="EMBL" id="PIL47094.1"/>
    </source>
</evidence>
<dbReference type="CDD" id="cd14744">
    <property type="entry name" value="PAAR_CT_2"/>
    <property type="match status" value="1"/>
</dbReference>
<dbReference type="Pfam" id="PF05488">
    <property type="entry name" value="PAAR_motif"/>
    <property type="match status" value="1"/>
</dbReference>
<protein>
    <recommendedName>
        <fullName evidence="4">PAAR domain-containing protein</fullName>
    </recommendedName>
</protein>
<sequence length="85" mass="8859">MKHKGRGVIRLNDKTDHGGRVTAASSGTTVMGLSAALAGDMTFCPQCKGEFPIKPDGAGAKHKGTPYAYHDDLTACGARLITSLK</sequence>
<dbReference type="RefSeq" id="WP_099786894.1">
    <property type="nucleotide sequence ID" value="NZ_JBHLYV010000100.1"/>
</dbReference>
<proteinExistence type="predicted"/>
<dbReference type="Proteomes" id="UP000230390">
    <property type="component" value="Unassembled WGS sequence"/>
</dbReference>
<dbReference type="Gene3D" id="2.60.200.60">
    <property type="match status" value="1"/>
</dbReference>
<evidence type="ECO:0000256" key="1">
    <source>
        <dbReference type="SAM" id="MobiDB-lite"/>
    </source>
</evidence>
<gene>
    <name evidence="2" type="ORF">CR105_01000</name>
</gene>
<comment type="caution">
    <text evidence="2">The sequence shown here is derived from an EMBL/GenBank/DDBJ whole genome shotgun (WGS) entry which is preliminary data.</text>
</comment>
<dbReference type="AlphaFoldDB" id="A0A2G8TM75"/>
<name>A0A2G8TM75_9BURK</name>
<evidence type="ECO:0008006" key="4">
    <source>
        <dbReference type="Google" id="ProtNLM"/>
    </source>
</evidence>
<dbReference type="OrthoDB" id="197187at2"/>
<accession>A0A2G8TM75</accession>
<feature type="region of interest" description="Disordered" evidence="1">
    <location>
        <begin position="1"/>
        <end position="24"/>
    </location>
</feature>